<gene>
    <name evidence="7" type="primary">proA</name>
    <name evidence="9" type="ORF">EHF33_02325</name>
</gene>
<evidence type="ECO:0000256" key="5">
    <source>
        <dbReference type="ARBA" id="ARBA00023002"/>
    </source>
</evidence>
<dbReference type="AlphaFoldDB" id="A0A3G8YGN8"/>
<dbReference type="PIRSF" id="PIRSF000151">
    <property type="entry name" value="GPR"/>
    <property type="match status" value="1"/>
</dbReference>
<evidence type="ECO:0000313" key="9">
    <source>
        <dbReference type="EMBL" id="AZI41724.1"/>
    </source>
</evidence>
<dbReference type="PANTHER" id="PTHR11063">
    <property type="entry name" value="GLUTAMATE SEMIALDEHYDE DEHYDROGENASE"/>
    <property type="match status" value="1"/>
</dbReference>
<dbReference type="InterPro" id="IPR016162">
    <property type="entry name" value="Ald_DH_N"/>
</dbReference>
<name>A0A3G8YGN8_9DEIO</name>
<dbReference type="Gene3D" id="3.40.309.10">
    <property type="entry name" value="Aldehyde Dehydrogenase, Chain A, domain 2"/>
    <property type="match status" value="1"/>
</dbReference>
<dbReference type="GO" id="GO:0005737">
    <property type="term" value="C:cytoplasm"/>
    <property type="evidence" value="ECO:0007669"/>
    <property type="project" value="UniProtKB-SubCell"/>
</dbReference>
<organism evidence="9 10">
    <name type="scientific">Deinococcus psychrotolerans</name>
    <dbReference type="NCBI Taxonomy" id="2489213"/>
    <lineage>
        <taxon>Bacteria</taxon>
        <taxon>Thermotogati</taxon>
        <taxon>Deinococcota</taxon>
        <taxon>Deinococci</taxon>
        <taxon>Deinococcales</taxon>
        <taxon>Deinococcaceae</taxon>
        <taxon>Deinococcus</taxon>
    </lineage>
</organism>
<dbReference type="Gene3D" id="3.40.605.10">
    <property type="entry name" value="Aldehyde Dehydrogenase, Chain A, domain 1"/>
    <property type="match status" value="1"/>
</dbReference>
<dbReference type="RefSeq" id="WP_124867518.1">
    <property type="nucleotide sequence ID" value="NZ_CP034183.1"/>
</dbReference>
<dbReference type="EC" id="1.2.1.41" evidence="7"/>
<keyword evidence="3 7" id="KW-0641">Proline biosynthesis</keyword>
<evidence type="ECO:0000259" key="8">
    <source>
        <dbReference type="Pfam" id="PF00171"/>
    </source>
</evidence>
<dbReference type="GO" id="GO:0050661">
    <property type="term" value="F:NADP binding"/>
    <property type="evidence" value="ECO:0007669"/>
    <property type="project" value="InterPro"/>
</dbReference>
<evidence type="ECO:0000256" key="3">
    <source>
        <dbReference type="ARBA" id="ARBA00022650"/>
    </source>
</evidence>
<comment type="function">
    <text evidence="7">Catalyzes the NADPH-dependent reduction of L-glutamate 5-phosphate into L-glutamate 5-semialdehyde and phosphate. The product spontaneously undergoes cyclization to form 1-pyrroline-5-carboxylate.</text>
</comment>
<evidence type="ECO:0000256" key="1">
    <source>
        <dbReference type="ARBA" id="ARBA00004985"/>
    </source>
</evidence>
<dbReference type="NCBIfam" id="NF001221">
    <property type="entry name" value="PRK00197.1"/>
    <property type="match status" value="1"/>
</dbReference>
<dbReference type="InterPro" id="IPR016163">
    <property type="entry name" value="Ald_DH_C"/>
</dbReference>
<accession>A0A3G8YGN8</accession>
<reference evidence="9 10" key="1">
    <citation type="submission" date="2018-11" db="EMBL/GenBank/DDBJ databases">
        <title>Deinococcus shelandsis sp. nov., isolated from South Shetland Islands soil of Antarctica.</title>
        <authorList>
            <person name="Tian J."/>
        </authorList>
    </citation>
    <scope>NUCLEOTIDE SEQUENCE [LARGE SCALE GENOMIC DNA]</scope>
    <source>
        <strain evidence="9 10">S14-83T</strain>
    </source>
</reference>
<comment type="catalytic activity">
    <reaction evidence="6 7">
        <text>L-glutamate 5-semialdehyde + phosphate + NADP(+) = L-glutamyl 5-phosphate + NADPH + H(+)</text>
        <dbReference type="Rhea" id="RHEA:19541"/>
        <dbReference type="ChEBI" id="CHEBI:15378"/>
        <dbReference type="ChEBI" id="CHEBI:43474"/>
        <dbReference type="ChEBI" id="CHEBI:57783"/>
        <dbReference type="ChEBI" id="CHEBI:58066"/>
        <dbReference type="ChEBI" id="CHEBI:58274"/>
        <dbReference type="ChEBI" id="CHEBI:58349"/>
        <dbReference type="EC" id="1.2.1.41"/>
    </reaction>
</comment>
<dbReference type="InterPro" id="IPR016161">
    <property type="entry name" value="Ald_DH/histidinol_DH"/>
</dbReference>
<keyword evidence="7" id="KW-0963">Cytoplasm</keyword>
<evidence type="ECO:0000256" key="7">
    <source>
        <dbReference type="HAMAP-Rule" id="MF_00412"/>
    </source>
</evidence>
<proteinExistence type="inferred from homology"/>
<keyword evidence="5 7" id="KW-0560">Oxidoreductase</keyword>
<keyword evidence="4 7" id="KW-0521">NADP</keyword>
<dbReference type="InterPro" id="IPR012134">
    <property type="entry name" value="Glu-5-SA_DH"/>
</dbReference>
<dbReference type="SUPFAM" id="SSF53720">
    <property type="entry name" value="ALDH-like"/>
    <property type="match status" value="1"/>
</dbReference>
<dbReference type="Pfam" id="PF00171">
    <property type="entry name" value="Aldedh"/>
    <property type="match status" value="1"/>
</dbReference>
<dbReference type="CDD" id="cd07079">
    <property type="entry name" value="ALDH_F18-19_ProA-GPR"/>
    <property type="match status" value="1"/>
</dbReference>
<dbReference type="UniPathway" id="UPA00098">
    <property type="reaction ID" value="UER00360"/>
</dbReference>
<keyword evidence="10" id="KW-1185">Reference proteome</keyword>
<dbReference type="KEGG" id="dph:EHF33_02325"/>
<keyword evidence="2 7" id="KW-0028">Amino-acid biosynthesis</keyword>
<dbReference type="FunFam" id="3.40.309.10:FF:000006">
    <property type="entry name" value="Gamma-glutamyl phosphate reductase"/>
    <property type="match status" value="1"/>
</dbReference>
<evidence type="ECO:0000256" key="2">
    <source>
        <dbReference type="ARBA" id="ARBA00022605"/>
    </source>
</evidence>
<dbReference type="EMBL" id="CP034183">
    <property type="protein sequence ID" value="AZI41724.1"/>
    <property type="molecule type" value="Genomic_DNA"/>
</dbReference>
<evidence type="ECO:0000313" key="10">
    <source>
        <dbReference type="Proteomes" id="UP000276417"/>
    </source>
</evidence>
<dbReference type="Proteomes" id="UP000276417">
    <property type="component" value="Chromosome 1"/>
</dbReference>
<evidence type="ECO:0000256" key="4">
    <source>
        <dbReference type="ARBA" id="ARBA00022857"/>
    </source>
</evidence>
<dbReference type="HAMAP" id="MF_00412">
    <property type="entry name" value="ProA"/>
    <property type="match status" value="1"/>
</dbReference>
<sequence length="435" mass="46036">MTSTLPGSRSASLLSVRQMAIQARRAGRVLGTLPTLQKNAALSEVAAQLRANAEQILTANAEDMRAARAAGLGEALIDRLTLTPERLAAVAADVENVVTLPDPVGETLGEVTRPNGLHVSRRRVPLGVLGVIYESRPNVTVDVATLAIKSGNAVILRGGKETAHSNAVLVRVIGEALAQHGIPADAVQVISDPDRARMLELLRLDDLVDAIIPRGGAGLHRFCVENATVPVIVGGVGVVHLYLDESYVQDAAGIQSAAELILNSKVQRPSACNALDTLLLTEASARLALPSVARELFAAGVELRADPLTFKLLEEHQLAATAATPNDFGTEFLALTLSLKTVANLDEALDFIAEYGNHTDAILTRDERQAELFVQNVDSAAVMVNASTRFNDGAQLGLGAEVAVSTQKLHARGPMALAELTTMKWVVRGEGQIRV</sequence>
<comment type="similarity">
    <text evidence="7">Belongs to the gamma-glutamyl phosphate reductase family.</text>
</comment>
<dbReference type="InterPro" id="IPR015590">
    <property type="entry name" value="Aldehyde_DH_dom"/>
</dbReference>
<evidence type="ECO:0000256" key="6">
    <source>
        <dbReference type="ARBA" id="ARBA00049024"/>
    </source>
</evidence>
<dbReference type="InterPro" id="IPR000965">
    <property type="entry name" value="GPR_dom"/>
</dbReference>
<dbReference type="GO" id="GO:0055129">
    <property type="term" value="P:L-proline biosynthetic process"/>
    <property type="evidence" value="ECO:0007669"/>
    <property type="project" value="UniProtKB-UniRule"/>
</dbReference>
<dbReference type="GO" id="GO:0004350">
    <property type="term" value="F:glutamate-5-semialdehyde dehydrogenase activity"/>
    <property type="evidence" value="ECO:0007669"/>
    <property type="project" value="UniProtKB-UniRule"/>
</dbReference>
<dbReference type="PANTHER" id="PTHR11063:SF8">
    <property type="entry name" value="DELTA-1-PYRROLINE-5-CARBOXYLATE SYNTHASE"/>
    <property type="match status" value="1"/>
</dbReference>
<dbReference type="NCBIfam" id="TIGR00407">
    <property type="entry name" value="proA"/>
    <property type="match status" value="1"/>
</dbReference>
<feature type="domain" description="Aldehyde dehydrogenase" evidence="8">
    <location>
        <begin position="16"/>
        <end position="211"/>
    </location>
</feature>
<comment type="pathway">
    <text evidence="1 7">Amino-acid biosynthesis; L-proline biosynthesis; L-glutamate 5-semialdehyde from L-glutamate: step 2/2.</text>
</comment>
<comment type="subcellular location">
    <subcellularLocation>
        <location evidence="7">Cytoplasm</location>
    </subcellularLocation>
</comment>
<protein>
    <recommendedName>
        <fullName evidence="7">Gamma-glutamyl phosphate reductase</fullName>
        <shortName evidence="7">GPR</shortName>
        <ecNumber evidence="7">1.2.1.41</ecNumber>
    </recommendedName>
    <alternativeName>
        <fullName evidence="7">Glutamate-5-semialdehyde dehydrogenase</fullName>
    </alternativeName>
    <alternativeName>
        <fullName evidence="7">Glutamyl-gamma-semialdehyde dehydrogenase</fullName>
        <shortName evidence="7">GSA dehydrogenase</shortName>
    </alternativeName>
</protein>
<dbReference type="OrthoDB" id="9809970at2"/>